<dbReference type="Proteomes" id="UP000824120">
    <property type="component" value="Chromosome 4"/>
</dbReference>
<organism evidence="1 2">
    <name type="scientific">Solanum commersonii</name>
    <name type="common">Commerson's wild potato</name>
    <name type="synonym">Commerson's nightshade</name>
    <dbReference type="NCBI Taxonomy" id="4109"/>
    <lineage>
        <taxon>Eukaryota</taxon>
        <taxon>Viridiplantae</taxon>
        <taxon>Streptophyta</taxon>
        <taxon>Embryophyta</taxon>
        <taxon>Tracheophyta</taxon>
        <taxon>Spermatophyta</taxon>
        <taxon>Magnoliopsida</taxon>
        <taxon>eudicotyledons</taxon>
        <taxon>Gunneridae</taxon>
        <taxon>Pentapetalae</taxon>
        <taxon>asterids</taxon>
        <taxon>lamiids</taxon>
        <taxon>Solanales</taxon>
        <taxon>Solanaceae</taxon>
        <taxon>Solanoideae</taxon>
        <taxon>Solaneae</taxon>
        <taxon>Solanum</taxon>
    </lineage>
</organism>
<dbReference type="EMBL" id="JACXVP010000004">
    <property type="protein sequence ID" value="KAG5608765.1"/>
    <property type="molecule type" value="Genomic_DNA"/>
</dbReference>
<protein>
    <submittedName>
        <fullName evidence="1">Uncharacterized protein</fullName>
    </submittedName>
</protein>
<evidence type="ECO:0000313" key="1">
    <source>
        <dbReference type="EMBL" id="KAG5608765.1"/>
    </source>
</evidence>
<dbReference type="AlphaFoldDB" id="A0A9J5Z913"/>
<name>A0A9J5Z913_SOLCO</name>
<evidence type="ECO:0000313" key="2">
    <source>
        <dbReference type="Proteomes" id="UP000824120"/>
    </source>
</evidence>
<gene>
    <name evidence="1" type="ORF">H5410_020046</name>
</gene>
<proteinExistence type="predicted"/>
<sequence>MGYYDRAKELKAFDDTKAGEKGLVDLEIDHISEIFVIPILKIENEFNAKNFDLSSNIVKRSNSDYICEGYKWRQFSSRRIVEEVGEVDLHLQNN</sequence>
<accession>A0A9J5Z913</accession>
<keyword evidence="2" id="KW-1185">Reference proteome</keyword>
<dbReference type="OrthoDB" id="288590at2759"/>
<reference evidence="1 2" key="1">
    <citation type="submission" date="2020-09" db="EMBL/GenBank/DDBJ databases">
        <title>De no assembly of potato wild relative species, Solanum commersonii.</title>
        <authorList>
            <person name="Cho K."/>
        </authorList>
    </citation>
    <scope>NUCLEOTIDE SEQUENCE [LARGE SCALE GENOMIC DNA]</scope>
    <source>
        <strain evidence="1">LZ3.2</strain>
        <tissue evidence="1">Leaf</tissue>
    </source>
</reference>
<comment type="caution">
    <text evidence="1">The sequence shown here is derived from an EMBL/GenBank/DDBJ whole genome shotgun (WGS) entry which is preliminary data.</text>
</comment>